<protein>
    <submittedName>
        <fullName evidence="6">Zn(2+) transporter</fullName>
    </submittedName>
</protein>
<evidence type="ECO:0000313" key="6">
    <source>
        <dbReference type="EMBL" id="GMM52248.1"/>
    </source>
</evidence>
<feature type="transmembrane region" description="Helical" evidence="5">
    <location>
        <begin position="66"/>
        <end position="87"/>
    </location>
</feature>
<feature type="transmembrane region" description="Helical" evidence="5">
    <location>
        <begin position="317"/>
        <end position="338"/>
    </location>
</feature>
<feature type="transmembrane region" description="Helical" evidence="5">
    <location>
        <begin position="217"/>
        <end position="233"/>
    </location>
</feature>
<keyword evidence="4 5" id="KW-0472">Membrane</keyword>
<reference evidence="6 7" key="1">
    <citation type="journal article" date="2023" name="Elife">
        <title>Identification of key yeast species and microbe-microbe interactions impacting larval growth of Drosophila in the wild.</title>
        <authorList>
            <person name="Mure A."/>
            <person name="Sugiura Y."/>
            <person name="Maeda R."/>
            <person name="Honda K."/>
            <person name="Sakurai N."/>
            <person name="Takahashi Y."/>
            <person name="Watada M."/>
            <person name="Katoh T."/>
            <person name="Gotoh A."/>
            <person name="Gotoh Y."/>
            <person name="Taniguchi I."/>
            <person name="Nakamura K."/>
            <person name="Hayashi T."/>
            <person name="Katayama T."/>
            <person name="Uemura T."/>
            <person name="Hattori Y."/>
        </authorList>
    </citation>
    <scope>NUCLEOTIDE SEQUENCE [LARGE SCALE GENOMIC DNA]</scope>
    <source>
        <strain evidence="6 7">SB-73</strain>
    </source>
</reference>
<dbReference type="PANTHER" id="PTHR11040:SF210">
    <property type="entry name" value="ZINC-REGULATED TRANSPORTER 3"/>
    <property type="match status" value="1"/>
</dbReference>
<organism evidence="6 7">
    <name type="scientific">Starmerella bacillaris</name>
    <name type="common">Yeast</name>
    <name type="synonym">Candida zemplinina</name>
    <dbReference type="NCBI Taxonomy" id="1247836"/>
    <lineage>
        <taxon>Eukaryota</taxon>
        <taxon>Fungi</taxon>
        <taxon>Dikarya</taxon>
        <taxon>Ascomycota</taxon>
        <taxon>Saccharomycotina</taxon>
        <taxon>Dipodascomycetes</taxon>
        <taxon>Dipodascales</taxon>
        <taxon>Trichomonascaceae</taxon>
        <taxon>Starmerella</taxon>
    </lineage>
</organism>
<dbReference type="Proteomes" id="UP001362899">
    <property type="component" value="Unassembled WGS sequence"/>
</dbReference>
<dbReference type="InterPro" id="IPR003689">
    <property type="entry name" value="ZIP"/>
</dbReference>
<feature type="transmembrane region" description="Helical" evidence="5">
    <location>
        <begin position="253"/>
        <end position="274"/>
    </location>
</feature>
<dbReference type="GO" id="GO:0016020">
    <property type="term" value="C:membrane"/>
    <property type="evidence" value="ECO:0007669"/>
    <property type="project" value="UniProtKB-SubCell"/>
</dbReference>
<dbReference type="EMBL" id="BTGC01000008">
    <property type="protein sequence ID" value="GMM52248.1"/>
    <property type="molecule type" value="Genomic_DNA"/>
</dbReference>
<comment type="subcellular location">
    <subcellularLocation>
        <location evidence="1">Membrane</location>
        <topology evidence="1">Multi-pass membrane protein</topology>
    </subcellularLocation>
</comment>
<dbReference type="Pfam" id="PF02535">
    <property type="entry name" value="Zip"/>
    <property type="match status" value="1"/>
</dbReference>
<comment type="caution">
    <text evidence="6">The sequence shown here is derived from an EMBL/GenBank/DDBJ whole genome shotgun (WGS) entry which is preliminary data.</text>
</comment>
<proteinExistence type="predicted"/>
<keyword evidence="7" id="KW-1185">Reference proteome</keyword>
<gene>
    <name evidence="6" type="ORF">DASB73_032110</name>
</gene>
<dbReference type="PANTHER" id="PTHR11040">
    <property type="entry name" value="ZINC/IRON TRANSPORTER"/>
    <property type="match status" value="1"/>
</dbReference>
<name>A0AAV5RLA8_STABA</name>
<feature type="transmembrane region" description="Helical" evidence="5">
    <location>
        <begin position="107"/>
        <end position="128"/>
    </location>
</feature>
<feature type="transmembrane region" description="Helical" evidence="5">
    <location>
        <begin position="281"/>
        <end position="305"/>
    </location>
</feature>
<evidence type="ECO:0000256" key="5">
    <source>
        <dbReference type="SAM" id="Phobius"/>
    </source>
</evidence>
<accession>A0AAV5RLA8</accession>
<dbReference type="AlphaFoldDB" id="A0AAV5RLA8"/>
<feature type="transmembrane region" description="Helical" evidence="5">
    <location>
        <begin position="27"/>
        <end position="46"/>
    </location>
</feature>
<dbReference type="GO" id="GO:0005385">
    <property type="term" value="F:zinc ion transmembrane transporter activity"/>
    <property type="evidence" value="ECO:0007669"/>
    <property type="project" value="TreeGrafter"/>
</dbReference>
<keyword evidence="2 5" id="KW-0812">Transmembrane</keyword>
<keyword evidence="3 5" id="KW-1133">Transmembrane helix</keyword>
<evidence type="ECO:0000256" key="4">
    <source>
        <dbReference type="ARBA" id="ARBA00023136"/>
    </source>
</evidence>
<evidence type="ECO:0000256" key="2">
    <source>
        <dbReference type="ARBA" id="ARBA00022692"/>
    </source>
</evidence>
<sequence>MEAYSDLLQPLMETLDSPQMSSSAESWLLLGFSLLASMLGSGMIYFDTVWNFLTGMNYSILKSNTFLGASLSLSCGTLLMACFNAILTKAVYYILQGKPDKDEKFANLLIIPCLLLGVIICISLNWLVMKSASRSIIPCPHHHHDKPNDAEAQNFHDEGCESEAEDVNGPVGLINPEDNQSSGSIARAQAAPAPDLSHMGHIEEFTRPHGTAEMSKLLVIGIQTTVGIVIHRIPEGLLLFSVSKTDKELGLSLFLALSIHSFSEGFAIATPLYGALQNRPLVMLISILLGCVPPLIGGYIGFLLFNNKTELSPGYTFNFGLYMAGTAGFMLVVCIQMLSAALSYMSERKVMWGVVAGVALTFAGRSL</sequence>
<evidence type="ECO:0000313" key="7">
    <source>
        <dbReference type="Proteomes" id="UP001362899"/>
    </source>
</evidence>
<evidence type="ECO:0000256" key="3">
    <source>
        <dbReference type="ARBA" id="ARBA00022989"/>
    </source>
</evidence>
<evidence type="ECO:0000256" key="1">
    <source>
        <dbReference type="ARBA" id="ARBA00004141"/>
    </source>
</evidence>